<evidence type="ECO:0000313" key="6">
    <source>
        <dbReference type="Proteomes" id="UP001177003"/>
    </source>
</evidence>
<sequence>MLHSSAEGDYHSRFAISILRRRTKNVLASSMFGALQSDVLRNGYGTQENNIPHDFEPTPVEINLLFFVRYVPPSTEPLKNRKGKKPVKENNVAKRPLLLDNYADCDDEFWKLWGKKMRAVFVEHRLLRGIDMNWEFWSSLLGIGSLWLLSESSLLKEISPSNGRWTVINPEGTTLEDRKQHYLRCIVVGMVNGPQWKDIDRVLIPINIPQLHWCLADLDLLTWKLNIYDSTEWCGFFKKYAGDGSFKSLGDTILCELDHISYCAHFPNR</sequence>
<dbReference type="Pfam" id="PF02902">
    <property type="entry name" value="Peptidase_C48"/>
    <property type="match status" value="1"/>
</dbReference>
<keyword evidence="6" id="KW-1185">Reference proteome</keyword>
<dbReference type="InterPro" id="IPR038765">
    <property type="entry name" value="Papain-like_cys_pep_sf"/>
</dbReference>
<dbReference type="GO" id="GO:0008234">
    <property type="term" value="F:cysteine-type peptidase activity"/>
    <property type="evidence" value="ECO:0007669"/>
    <property type="project" value="InterPro"/>
</dbReference>
<evidence type="ECO:0000256" key="2">
    <source>
        <dbReference type="ARBA" id="ARBA00022670"/>
    </source>
</evidence>
<name>A0AA35ZS96_LACSI</name>
<evidence type="ECO:0000313" key="5">
    <source>
        <dbReference type="EMBL" id="CAI9296912.1"/>
    </source>
</evidence>
<keyword evidence="3" id="KW-0378">Hydrolase</keyword>
<gene>
    <name evidence="5" type="ORF">LSALG_LOCUS35754</name>
</gene>
<evidence type="ECO:0000256" key="3">
    <source>
        <dbReference type="ARBA" id="ARBA00022801"/>
    </source>
</evidence>
<reference evidence="5" key="1">
    <citation type="submission" date="2023-04" db="EMBL/GenBank/DDBJ databases">
        <authorList>
            <person name="Vijverberg K."/>
            <person name="Xiong W."/>
            <person name="Schranz E."/>
        </authorList>
    </citation>
    <scope>NUCLEOTIDE SEQUENCE</scope>
</reference>
<organism evidence="5 6">
    <name type="scientific">Lactuca saligna</name>
    <name type="common">Willowleaf lettuce</name>
    <dbReference type="NCBI Taxonomy" id="75948"/>
    <lineage>
        <taxon>Eukaryota</taxon>
        <taxon>Viridiplantae</taxon>
        <taxon>Streptophyta</taxon>
        <taxon>Embryophyta</taxon>
        <taxon>Tracheophyta</taxon>
        <taxon>Spermatophyta</taxon>
        <taxon>Magnoliopsida</taxon>
        <taxon>eudicotyledons</taxon>
        <taxon>Gunneridae</taxon>
        <taxon>Pentapetalae</taxon>
        <taxon>asterids</taxon>
        <taxon>campanulids</taxon>
        <taxon>Asterales</taxon>
        <taxon>Asteraceae</taxon>
        <taxon>Cichorioideae</taxon>
        <taxon>Cichorieae</taxon>
        <taxon>Lactucinae</taxon>
        <taxon>Lactuca</taxon>
    </lineage>
</organism>
<dbReference type="AlphaFoldDB" id="A0AA35ZS96"/>
<dbReference type="Gene3D" id="3.40.395.10">
    <property type="entry name" value="Adenoviral Proteinase, Chain A"/>
    <property type="match status" value="1"/>
</dbReference>
<evidence type="ECO:0000256" key="1">
    <source>
        <dbReference type="ARBA" id="ARBA00005234"/>
    </source>
</evidence>
<dbReference type="EMBL" id="OX465084">
    <property type="protein sequence ID" value="CAI9296912.1"/>
    <property type="molecule type" value="Genomic_DNA"/>
</dbReference>
<accession>A0AA35ZS96</accession>
<protein>
    <recommendedName>
        <fullName evidence="4">Ubiquitin-like protease family profile domain-containing protein</fullName>
    </recommendedName>
</protein>
<evidence type="ECO:0000259" key="4">
    <source>
        <dbReference type="Pfam" id="PF02902"/>
    </source>
</evidence>
<keyword evidence="2" id="KW-0645">Protease</keyword>
<dbReference type="Proteomes" id="UP001177003">
    <property type="component" value="Chromosome 8"/>
</dbReference>
<dbReference type="InterPro" id="IPR003653">
    <property type="entry name" value="Peptidase_C48_C"/>
</dbReference>
<feature type="domain" description="Ubiquitin-like protease family profile" evidence="4">
    <location>
        <begin position="193"/>
        <end position="230"/>
    </location>
</feature>
<proteinExistence type="inferred from homology"/>
<dbReference type="GO" id="GO:0006508">
    <property type="term" value="P:proteolysis"/>
    <property type="evidence" value="ECO:0007669"/>
    <property type="project" value="UniProtKB-KW"/>
</dbReference>
<comment type="similarity">
    <text evidence="1">Belongs to the peptidase C48 family.</text>
</comment>
<dbReference type="SUPFAM" id="SSF54001">
    <property type="entry name" value="Cysteine proteinases"/>
    <property type="match status" value="1"/>
</dbReference>